<dbReference type="Proteomes" id="UP001185092">
    <property type="component" value="Unassembled WGS sequence"/>
</dbReference>
<evidence type="ECO:0000256" key="1">
    <source>
        <dbReference type="ARBA" id="ARBA00022801"/>
    </source>
</evidence>
<name>A0AAE4BSU2_9BACT</name>
<reference evidence="4" key="1">
    <citation type="submission" date="2023-07" db="EMBL/GenBank/DDBJ databases">
        <title>Genomic Encyclopedia of Type Strains, Phase IV (KMG-IV): sequencing the most valuable type-strain genomes for metagenomic binning, comparative biology and taxonomic classification.</title>
        <authorList>
            <person name="Goeker M."/>
        </authorList>
    </citation>
    <scope>NUCLEOTIDE SEQUENCE</scope>
    <source>
        <strain evidence="4">DSM 26174</strain>
    </source>
</reference>
<evidence type="ECO:0000313" key="4">
    <source>
        <dbReference type="EMBL" id="MDR6241554.1"/>
    </source>
</evidence>
<dbReference type="InterPro" id="IPR001279">
    <property type="entry name" value="Metallo-B-lactamas"/>
</dbReference>
<evidence type="ECO:0000259" key="3">
    <source>
        <dbReference type="SMART" id="SM01027"/>
    </source>
</evidence>
<feature type="domain" description="Beta-Casp" evidence="3">
    <location>
        <begin position="253"/>
        <end position="378"/>
    </location>
</feature>
<dbReference type="GO" id="GO:0004521">
    <property type="term" value="F:RNA endonuclease activity"/>
    <property type="evidence" value="ECO:0007669"/>
    <property type="project" value="TreeGrafter"/>
</dbReference>
<dbReference type="SMART" id="SM01027">
    <property type="entry name" value="Beta-Casp"/>
    <property type="match status" value="1"/>
</dbReference>
<dbReference type="PANTHER" id="PTHR11203">
    <property type="entry name" value="CLEAVAGE AND POLYADENYLATION SPECIFICITY FACTOR FAMILY MEMBER"/>
    <property type="match status" value="1"/>
</dbReference>
<dbReference type="SMART" id="SM00849">
    <property type="entry name" value="Lactamase_B"/>
    <property type="match status" value="1"/>
</dbReference>
<keyword evidence="5" id="KW-1185">Reference proteome</keyword>
<feature type="domain" description="Metallo-beta-lactamase" evidence="2">
    <location>
        <begin position="15"/>
        <end position="218"/>
    </location>
</feature>
<gene>
    <name evidence="4" type="ORF">HNQ88_004641</name>
</gene>
<dbReference type="Pfam" id="PF10996">
    <property type="entry name" value="Beta-Casp"/>
    <property type="match status" value="1"/>
</dbReference>
<dbReference type="InterPro" id="IPR022712">
    <property type="entry name" value="Beta_Casp"/>
</dbReference>
<protein>
    <submittedName>
        <fullName evidence="4">Metallo-beta-lactamase family protein</fullName>
    </submittedName>
</protein>
<dbReference type="SUPFAM" id="SSF56281">
    <property type="entry name" value="Metallo-hydrolase/oxidoreductase"/>
    <property type="match status" value="1"/>
</dbReference>
<dbReference type="EMBL" id="JAVDQD010000009">
    <property type="protein sequence ID" value="MDR6241554.1"/>
    <property type="molecule type" value="Genomic_DNA"/>
</dbReference>
<dbReference type="InterPro" id="IPR011108">
    <property type="entry name" value="RMMBL"/>
</dbReference>
<dbReference type="Gene3D" id="3.40.50.10890">
    <property type="match status" value="1"/>
</dbReference>
<proteinExistence type="predicted"/>
<sequence length="467" mass="52901">MDVRVRFFGGAETVTGSKYLLEIDDKKILVDCGLFQGLKELRLKNWDDIPFNPAEVDLVVLTHAHLDHSGYLPKLVKSGYEGDIYCTEPSVDLLELLLKDSAKLQEEEAEFARKKGYSKHDNPQPLYNTADVKKVLPLLRGFGFGKTVNVSERISIVFHNAGHILGASIVEFIVRGEYQTKRIVFSGDLGPKEDPILYPPEKIKEADILFIESTYGNRVVERRKSNEDIHKIINETMDKNGVVLIPAFSVGRTQNILIELNQMFVNKEIPEVPIFMDSPMAIRATELYRKFDKYHKINKKNYTVDKYFGGLIRNLNIVQSQEASEELNNFHGKGIIISASGMMTGGRILHHLYNRLRNTEDTLLIVGFQAEGTRGRKIIDGDKFVRIFGQEVPVMCRVENVKGLSAHGDQSELLDWTSGFESSPKMTFVVHGEKESSQTFAQVLNAKYGWNTFVPKYGQSFELFKGI</sequence>
<dbReference type="GO" id="GO:0016787">
    <property type="term" value="F:hydrolase activity"/>
    <property type="evidence" value="ECO:0007669"/>
    <property type="project" value="UniProtKB-KW"/>
</dbReference>
<dbReference type="PANTHER" id="PTHR11203:SF37">
    <property type="entry name" value="INTEGRATOR COMPLEX SUBUNIT 11"/>
    <property type="match status" value="1"/>
</dbReference>
<dbReference type="InterPro" id="IPR050698">
    <property type="entry name" value="MBL"/>
</dbReference>
<dbReference type="Pfam" id="PF07521">
    <property type="entry name" value="RMMBL"/>
    <property type="match status" value="1"/>
</dbReference>
<dbReference type="CDD" id="cd16295">
    <property type="entry name" value="TTHA0252-CPSF-like_MBL-fold"/>
    <property type="match status" value="1"/>
</dbReference>
<keyword evidence="1" id="KW-0378">Hydrolase</keyword>
<dbReference type="Gene3D" id="3.60.15.10">
    <property type="entry name" value="Ribonuclease Z/Hydroxyacylglutathione hydrolase-like"/>
    <property type="match status" value="1"/>
</dbReference>
<dbReference type="AlphaFoldDB" id="A0AAE4BSU2"/>
<dbReference type="RefSeq" id="WP_309942429.1">
    <property type="nucleotide sequence ID" value="NZ_AP025307.1"/>
</dbReference>
<evidence type="ECO:0000259" key="2">
    <source>
        <dbReference type="SMART" id="SM00849"/>
    </source>
</evidence>
<dbReference type="Pfam" id="PF00753">
    <property type="entry name" value="Lactamase_B"/>
    <property type="match status" value="1"/>
</dbReference>
<accession>A0AAE4BSU2</accession>
<organism evidence="4 5">
    <name type="scientific">Aureibacter tunicatorum</name>
    <dbReference type="NCBI Taxonomy" id="866807"/>
    <lineage>
        <taxon>Bacteria</taxon>
        <taxon>Pseudomonadati</taxon>
        <taxon>Bacteroidota</taxon>
        <taxon>Cytophagia</taxon>
        <taxon>Cytophagales</taxon>
        <taxon>Persicobacteraceae</taxon>
        <taxon>Aureibacter</taxon>
    </lineage>
</organism>
<comment type="caution">
    <text evidence="4">The sequence shown here is derived from an EMBL/GenBank/DDBJ whole genome shotgun (WGS) entry which is preliminary data.</text>
</comment>
<dbReference type="InterPro" id="IPR036866">
    <property type="entry name" value="RibonucZ/Hydroxyglut_hydro"/>
</dbReference>
<evidence type="ECO:0000313" key="5">
    <source>
        <dbReference type="Proteomes" id="UP001185092"/>
    </source>
</evidence>